<dbReference type="STRING" id="1776384.GCA_900086585_04230"/>
<dbReference type="Proteomes" id="UP000284841">
    <property type="component" value="Unassembled WGS sequence"/>
</dbReference>
<feature type="transmembrane region" description="Helical" evidence="1">
    <location>
        <begin position="12"/>
        <end position="34"/>
    </location>
</feature>
<keyword evidence="1" id="KW-0472">Membrane</keyword>
<dbReference type="SUPFAM" id="SSF160991">
    <property type="entry name" value="CV3147-like"/>
    <property type="match status" value="1"/>
</dbReference>
<dbReference type="InterPro" id="IPR027479">
    <property type="entry name" value="S-Me-THD_N_sf"/>
</dbReference>
<dbReference type="Pfam" id="PF06032">
    <property type="entry name" value="S-Me-THD_N"/>
    <property type="match status" value="1"/>
</dbReference>
<dbReference type="EMBL" id="QRMS01000002">
    <property type="protein sequence ID" value="RHJ88576.1"/>
    <property type="molecule type" value="Genomic_DNA"/>
</dbReference>
<dbReference type="Gene3D" id="2.40.390.10">
    <property type="entry name" value="CV3147-like"/>
    <property type="match status" value="1"/>
</dbReference>
<evidence type="ECO:0000259" key="2">
    <source>
        <dbReference type="Pfam" id="PF06032"/>
    </source>
</evidence>
<name>A0A415E4J8_9FIRM</name>
<evidence type="ECO:0000256" key="1">
    <source>
        <dbReference type="SAM" id="Phobius"/>
    </source>
</evidence>
<keyword evidence="5" id="KW-1185">Reference proteome</keyword>
<sequence length="365" mass="40109">MRILNERDAKAIIYATALMGAGGGGSLAHGLYYLNTYAEKHEIAVKMISVDEMEDDTFAGVLAGMGSPVKFRESGTDFLVESVTAYEGLKEKAAFMNRRLTNVFPIEYGAGNSFVPMLTSMECDAPFVDVDPCGRAVPALNTTPFAINGLATAPCVMSNGKGDKVIAEPVDPYDAVGLENLCRNVCVAFDMVMGIAGWITSKEQMKKFLVPGAYTKALQVGHILLDAIEKNLDVSDEISKTVECRELWRGKLTKHELAVEKGFDFGRTYYEGIGEYVGRQFRIDYQNENLVAYEGDEALLTVPDLICTLNLDTGCPLTNAELEEGQNILVLAMPAPNAWYMSEDGWNCWAPFLETIGYKGEQVRY</sequence>
<organism evidence="4 5">
    <name type="scientific">Emergencia timonensis</name>
    <dbReference type="NCBI Taxonomy" id="1776384"/>
    <lineage>
        <taxon>Bacteria</taxon>
        <taxon>Bacillati</taxon>
        <taxon>Bacillota</taxon>
        <taxon>Clostridia</taxon>
        <taxon>Peptostreptococcales</taxon>
        <taxon>Anaerovoracaceae</taxon>
        <taxon>Emergencia</taxon>
    </lineage>
</organism>
<dbReference type="InterPro" id="IPR010318">
    <property type="entry name" value="S-Me-THD_N"/>
</dbReference>
<accession>A0A415E4J8</accession>
<feature type="domain" description="S-Me-THD-like C-terminal" evidence="3">
    <location>
        <begin position="178"/>
        <end position="351"/>
    </location>
</feature>
<reference evidence="4 5" key="1">
    <citation type="submission" date="2018-08" db="EMBL/GenBank/DDBJ databases">
        <title>A genome reference for cultivated species of the human gut microbiota.</title>
        <authorList>
            <person name="Zou Y."/>
            <person name="Xue W."/>
            <person name="Luo G."/>
        </authorList>
    </citation>
    <scope>NUCLEOTIDE SEQUENCE [LARGE SCALE GENOMIC DNA]</scope>
    <source>
        <strain evidence="4 5">AM07-24</strain>
    </source>
</reference>
<keyword evidence="1" id="KW-1133">Transmembrane helix</keyword>
<dbReference type="Gene3D" id="3.40.1610.10">
    <property type="entry name" value="CV3147-like domain"/>
    <property type="match status" value="1"/>
</dbReference>
<dbReference type="Pfam" id="PF20906">
    <property type="entry name" value="S-Me-THD_C"/>
    <property type="match status" value="1"/>
</dbReference>
<comment type="caution">
    <text evidence="4">The sequence shown here is derived from an EMBL/GenBank/DDBJ whole genome shotgun (WGS) entry which is preliminary data.</text>
</comment>
<proteinExistence type="predicted"/>
<feature type="domain" description="S-Me-THD N-terminal" evidence="2">
    <location>
        <begin position="8"/>
        <end position="167"/>
    </location>
</feature>
<dbReference type="InterPro" id="IPR048350">
    <property type="entry name" value="S-Me-THD-like_C"/>
</dbReference>
<evidence type="ECO:0000259" key="3">
    <source>
        <dbReference type="Pfam" id="PF20906"/>
    </source>
</evidence>
<keyword evidence="1" id="KW-0812">Transmembrane</keyword>
<dbReference type="OrthoDB" id="7441206at2"/>
<protein>
    <submittedName>
        <fullName evidence="4">DUF917 domain-containing protein</fullName>
    </submittedName>
</protein>
<dbReference type="InterPro" id="IPR024071">
    <property type="entry name" value="S-Me-THD_C_sf"/>
</dbReference>
<evidence type="ECO:0000313" key="4">
    <source>
        <dbReference type="EMBL" id="RHJ88576.1"/>
    </source>
</evidence>
<dbReference type="AlphaFoldDB" id="A0A415E4J8"/>
<evidence type="ECO:0000313" key="5">
    <source>
        <dbReference type="Proteomes" id="UP000284841"/>
    </source>
</evidence>
<dbReference type="RefSeq" id="WP_118335264.1">
    <property type="nucleotide sequence ID" value="NZ_AP025567.1"/>
</dbReference>
<gene>
    <name evidence="4" type="ORF">DW099_09355</name>
</gene>